<dbReference type="Proteomes" id="UP001332243">
    <property type="component" value="Unassembled WGS sequence"/>
</dbReference>
<evidence type="ECO:0000256" key="4">
    <source>
        <dbReference type="ARBA" id="ARBA00022989"/>
    </source>
</evidence>
<sequence>MNAFARVLAGIDRRLTERRRRSPWFDLLARAAGRYTDLLGGRLAAAMAYYGFFAVFALGLVSYTVLGALLGDSPDSGRVVVDFIHRNLPFVDPEQIRQASRRPGIIGLILLVITGIGWVESIRSSQRLIHGLDQHPGYFLLRQLIDLAILLGIFVLLGLSLGAVDVLESLLSWLFGARSVGLLISSWFLAFLVNVLLASALLIAVPRLRMSFRRWLLPVLVVALGITLLNSVGRYYVMRWERNPAYTVVAGAVALLIYLYLLNQLLVFGAALAATSRQGRVRDLAGSEPVTDPADPECRPSAETPEGLPPVAPPGLPPGEAAQRRPLGGSPERRPPGRSPDRRDDDAG</sequence>
<evidence type="ECO:0000313" key="8">
    <source>
        <dbReference type="EMBL" id="MEE6259552.1"/>
    </source>
</evidence>
<feature type="compositionally biased region" description="Pro residues" evidence="6">
    <location>
        <begin position="307"/>
        <end position="317"/>
    </location>
</feature>
<protein>
    <submittedName>
        <fullName evidence="8">YihY/virulence factor BrkB family protein</fullName>
    </submittedName>
</protein>
<feature type="compositionally biased region" description="Low complexity" evidence="6">
    <location>
        <begin position="318"/>
        <end position="330"/>
    </location>
</feature>
<evidence type="ECO:0000256" key="5">
    <source>
        <dbReference type="ARBA" id="ARBA00023136"/>
    </source>
</evidence>
<reference evidence="8 9" key="1">
    <citation type="submission" date="2024-01" db="EMBL/GenBank/DDBJ databases">
        <title>Genome insights into Plantactinospora sonchi sp. nov.</title>
        <authorList>
            <person name="Wang L."/>
        </authorList>
    </citation>
    <scope>NUCLEOTIDE SEQUENCE [LARGE SCALE GENOMIC DNA]</scope>
    <source>
        <strain evidence="8 9">NEAU-QY2</strain>
    </source>
</reference>
<organism evidence="8 9">
    <name type="scientific">Plantactinospora sonchi</name>
    <dbReference type="NCBI Taxonomy" id="1544735"/>
    <lineage>
        <taxon>Bacteria</taxon>
        <taxon>Bacillati</taxon>
        <taxon>Actinomycetota</taxon>
        <taxon>Actinomycetes</taxon>
        <taxon>Micromonosporales</taxon>
        <taxon>Micromonosporaceae</taxon>
        <taxon>Plantactinospora</taxon>
    </lineage>
</organism>
<comment type="subcellular location">
    <subcellularLocation>
        <location evidence="1">Cell membrane</location>
        <topology evidence="1">Multi-pass membrane protein</topology>
    </subcellularLocation>
</comment>
<evidence type="ECO:0000256" key="3">
    <source>
        <dbReference type="ARBA" id="ARBA00022692"/>
    </source>
</evidence>
<gene>
    <name evidence="8" type="ORF">V1633_13770</name>
</gene>
<feature type="transmembrane region" description="Helical" evidence="7">
    <location>
        <begin position="215"/>
        <end position="237"/>
    </location>
</feature>
<keyword evidence="3 7" id="KW-0812">Transmembrane</keyword>
<keyword evidence="4 7" id="KW-1133">Transmembrane helix</keyword>
<feature type="transmembrane region" description="Helical" evidence="7">
    <location>
        <begin position="184"/>
        <end position="203"/>
    </location>
</feature>
<accession>A0ABU7RSV2</accession>
<dbReference type="RefSeq" id="WP_331214673.1">
    <property type="nucleotide sequence ID" value="NZ_JAZGQK010000011.1"/>
</dbReference>
<evidence type="ECO:0000256" key="1">
    <source>
        <dbReference type="ARBA" id="ARBA00004651"/>
    </source>
</evidence>
<dbReference type="Pfam" id="PF03631">
    <property type="entry name" value="Virul_fac_BrkB"/>
    <property type="match status" value="1"/>
</dbReference>
<feature type="transmembrane region" description="Helical" evidence="7">
    <location>
        <begin position="249"/>
        <end position="274"/>
    </location>
</feature>
<dbReference type="PANTHER" id="PTHR30213">
    <property type="entry name" value="INNER MEMBRANE PROTEIN YHJD"/>
    <property type="match status" value="1"/>
</dbReference>
<evidence type="ECO:0000313" key="9">
    <source>
        <dbReference type="Proteomes" id="UP001332243"/>
    </source>
</evidence>
<keyword evidence="2" id="KW-1003">Cell membrane</keyword>
<feature type="transmembrane region" description="Helical" evidence="7">
    <location>
        <begin position="48"/>
        <end position="70"/>
    </location>
</feature>
<keyword evidence="9" id="KW-1185">Reference proteome</keyword>
<evidence type="ECO:0000256" key="7">
    <source>
        <dbReference type="SAM" id="Phobius"/>
    </source>
</evidence>
<evidence type="ECO:0000256" key="6">
    <source>
        <dbReference type="SAM" id="MobiDB-lite"/>
    </source>
</evidence>
<keyword evidence="5 7" id="KW-0472">Membrane</keyword>
<evidence type="ECO:0000256" key="2">
    <source>
        <dbReference type="ARBA" id="ARBA00022475"/>
    </source>
</evidence>
<feature type="transmembrane region" description="Helical" evidence="7">
    <location>
        <begin position="104"/>
        <end position="123"/>
    </location>
</feature>
<dbReference type="PANTHER" id="PTHR30213:SF1">
    <property type="entry name" value="INNER MEMBRANE PROTEIN YHJD"/>
    <property type="match status" value="1"/>
</dbReference>
<name>A0ABU7RSV2_9ACTN</name>
<feature type="transmembrane region" description="Helical" evidence="7">
    <location>
        <begin position="144"/>
        <end position="164"/>
    </location>
</feature>
<feature type="compositionally biased region" description="Basic and acidic residues" evidence="6">
    <location>
        <begin position="331"/>
        <end position="348"/>
    </location>
</feature>
<comment type="caution">
    <text evidence="8">The sequence shown here is derived from an EMBL/GenBank/DDBJ whole genome shotgun (WGS) entry which is preliminary data.</text>
</comment>
<feature type="region of interest" description="Disordered" evidence="6">
    <location>
        <begin position="283"/>
        <end position="348"/>
    </location>
</feature>
<dbReference type="InterPro" id="IPR017039">
    <property type="entry name" value="Virul_fac_BrkB"/>
</dbReference>
<dbReference type="EMBL" id="JAZGQK010000011">
    <property type="protein sequence ID" value="MEE6259552.1"/>
    <property type="molecule type" value="Genomic_DNA"/>
</dbReference>
<proteinExistence type="predicted"/>